<dbReference type="InterPro" id="IPR005804">
    <property type="entry name" value="FA_desaturase_dom"/>
</dbReference>
<feature type="domain" description="Fatty acid desaturase" evidence="2">
    <location>
        <begin position="114"/>
        <end position="375"/>
    </location>
</feature>
<comment type="caution">
    <text evidence="3">The sequence shown here is derived from an EMBL/GenBank/DDBJ whole genome shotgun (WGS) entry which is preliminary data.</text>
</comment>
<name>A0A3M3N637_9PSED</name>
<reference evidence="3 4" key="1">
    <citation type="submission" date="2018-08" db="EMBL/GenBank/DDBJ databases">
        <title>Recombination of ecologically and evolutionarily significant loci maintains genetic cohesion in the Pseudomonas syringae species complex.</title>
        <authorList>
            <person name="Dillon M."/>
            <person name="Thakur S."/>
            <person name="Almeida R.N.D."/>
            <person name="Weir B.S."/>
            <person name="Guttman D.S."/>
        </authorList>
    </citation>
    <scope>NUCLEOTIDE SEQUENCE [LARGE SCALE GENOMIC DNA]</scope>
    <source>
        <strain evidence="3 4">1089_5</strain>
    </source>
</reference>
<feature type="transmembrane region" description="Helical" evidence="1">
    <location>
        <begin position="198"/>
        <end position="216"/>
    </location>
</feature>
<proteinExistence type="predicted"/>
<organism evidence="3 4">
    <name type="scientific">Pseudomonas syringae pv. apii</name>
    <dbReference type="NCBI Taxonomy" id="81036"/>
    <lineage>
        <taxon>Bacteria</taxon>
        <taxon>Pseudomonadati</taxon>
        <taxon>Pseudomonadota</taxon>
        <taxon>Gammaproteobacteria</taxon>
        <taxon>Pseudomonadales</taxon>
        <taxon>Pseudomonadaceae</taxon>
        <taxon>Pseudomonas</taxon>
    </lineage>
</organism>
<dbReference type="Proteomes" id="UP000278062">
    <property type="component" value="Unassembled WGS sequence"/>
</dbReference>
<evidence type="ECO:0000313" key="3">
    <source>
        <dbReference type="EMBL" id="RMN96849.1"/>
    </source>
</evidence>
<feature type="transmembrane region" description="Helical" evidence="1">
    <location>
        <begin position="87"/>
        <end position="107"/>
    </location>
</feature>
<evidence type="ECO:0000256" key="1">
    <source>
        <dbReference type="SAM" id="Phobius"/>
    </source>
</evidence>
<dbReference type="GO" id="GO:0006629">
    <property type="term" value="P:lipid metabolic process"/>
    <property type="evidence" value="ECO:0007669"/>
    <property type="project" value="InterPro"/>
</dbReference>
<feature type="transmembrane region" description="Helical" evidence="1">
    <location>
        <begin position="228"/>
        <end position="252"/>
    </location>
</feature>
<gene>
    <name evidence="3" type="ORF">ALQ49_05426</name>
</gene>
<keyword evidence="1" id="KW-0472">Membrane</keyword>
<keyword evidence="1" id="KW-0812">Transmembrane</keyword>
<dbReference type="Pfam" id="PF00487">
    <property type="entry name" value="FA_desaturase"/>
    <property type="match status" value="1"/>
</dbReference>
<evidence type="ECO:0000313" key="4">
    <source>
        <dbReference type="Proteomes" id="UP000278062"/>
    </source>
</evidence>
<dbReference type="EMBL" id="RBPL01000064">
    <property type="protein sequence ID" value="RMN96849.1"/>
    <property type="molecule type" value="Genomic_DNA"/>
</dbReference>
<dbReference type="AlphaFoldDB" id="A0A3M3N637"/>
<protein>
    <recommendedName>
        <fullName evidence="2">Fatty acid desaturase domain-containing protein</fullName>
    </recommendedName>
</protein>
<accession>A0A3M3N637</accession>
<evidence type="ECO:0000259" key="2">
    <source>
        <dbReference type="Pfam" id="PF00487"/>
    </source>
</evidence>
<keyword evidence="1" id="KW-1133">Transmembrane helix</keyword>
<feature type="transmembrane region" description="Helical" evidence="1">
    <location>
        <begin position="272"/>
        <end position="292"/>
    </location>
</feature>
<sequence length="391" mass="44326">MGQDADVGVFYSGHTIECFSPNKYFSIKSYRSSLHVSSTLAWSEGADMDSLESIAATPAAKTAYIQNAIRAASVELRKDYPILQRQSAIGAGILCFALLGMTVSAVLYINQVIPWWVCVLANAFFASLTHELEHDLIHYLYFRKNRIAHNLMLGLAWLARPTTINPWVRRQHHFNHHKFSGTEADLEERTLSNGTPWGVLRFFMICDLMLSTSVMIAREAGWKNKVRLLLTGAKAYVPLTVLSWSTWYVFLVFHTADYFNGAPGFYAETHGLSAWVAVMNTLVVVLIAPNVLRSFCLHFITSNIHYYGDVDPKNVITQTQVLNNPWFWPLQLFCANFGSTHGIHHFVVGEPFYVRQITARHAHQAMREMGVRFNDVASFFRANRWGVVETP</sequence>